<evidence type="ECO:0000313" key="2">
    <source>
        <dbReference type="EMBL" id="QBK88494.1"/>
    </source>
</evidence>
<protein>
    <submittedName>
        <fullName evidence="2">Trypsin-like peptidase domain protein</fullName>
    </submittedName>
</protein>
<dbReference type="Gene3D" id="2.40.10.10">
    <property type="entry name" value="Trypsin-like serine proteases"/>
    <property type="match status" value="1"/>
</dbReference>
<evidence type="ECO:0000256" key="1">
    <source>
        <dbReference type="ARBA" id="ARBA00022801"/>
    </source>
</evidence>
<organism evidence="2">
    <name type="scientific">Mimivirus LCMiAC01</name>
    <dbReference type="NCBI Taxonomy" id="2506608"/>
    <lineage>
        <taxon>Viruses</taxon>
        <taxon>Varidnaviria</taxon>
        <taxon>Bamfordvirae</taxon>
        <taxon>Nucleocytoviricota</taxon>
        <taxon>Megaviricetes</taxon>
        <taxon>Imitervirales</taxon>
        <taxon>Mimiviridae</taxon>
        <taxon>Klosneuvirinae</taxon>
    </lineage>
</organism>
<keyword evidence="1" id="KW-0378">Hydrolase</keyword>
<proteinExistence type="predicted"/>
<gene>
    <name evidence="2" type="ORF">LCMiAC01_01710</name>
</gene>
<dbReference type="GO" id="GO:0016787">
    <property type="term" value="F:hydrolase activity"/>
    <property type="evidence" value="ECO:0007669"/>
    <property type="project" value="UniProtKB-KW"/>
</dbReference>
<name>A0A481Z126_9VIRU</name>
<dbReference type="EMBL" id="MK500390">
    <property type="protein sequence ID" value="QBK88494.1"/>
    <property type="molecule type" value="Genomic_DNA"/>
</dbReference>
<accession>A0A481Z126</accession>
<sequence>MIADTKRSSKYINNNKQLIISAYVESENLTPWNNKNEKYVRTGLGTPILLDNNLYILTCFHVVKNAYKLFAFNLVSNDDGVSIQLCREQVSVECVSDEMDLALLKLPSHNMLNCNYIDIKCFNKMLPELCSSISFYTRTIVSGKRLNLYNLSDKSDKSVTRSKRSLGTLPGYTSCNITTRIKKYSSTVNGIKFYKQQSLNMPQLPFITTLVDKLNYNTEYELCEISGSIVTDDNNNIVGIMSNIIVGSREINIIPSISIHRLLDEYIKTHKFMGLCDIIALYTKNKLEINNETFYGLMINNNFNINYNSSVLKNSKYGYNLKNNDIIYSVDGKKINKNLCIRHDSAGIMMPVSTYIALKYMSGDMIQMMVYRPNIFNKKINIIARSVLSAKYIPAMNNHIYYRYHGLILMELSEEFIEMYSNNGYLLSKYINKYMIEYPYRDNNNEKIVVLIDINRKDLSYDNIILHESFNIPIIHLSDNNYDVFMLTKINKKKVMNINAIDDLLTSNKNVFVFSQLGTSKVLKLTYGESLEMIKILD</sequence>
<dbReference type="SUPFAM" id="SSF50494">
    <property type="entry name" value="Trypsin-like serine proteases"/>
    <property type="match status" value="1"/>
</dbReference>
<dbReference type="InterPro" id="IPR009003">
    <property type="entry name" value="Peptidase_S1_PA"/>
</dbReference>
<dbReference type="InterPro" id="IPR043504">
    <property type="entry name" value="Peptidase_S1_PA_chymotrypsin"/>
</dbReference>
<reference evidence="2" key="1">
    <citation type="journal article" date="2019" name="MBio">
        <title>Virus Genomes from Deep Sea Sediments Expand the Ocean Megavirome and Support Independent Origins of Viral Gigantism.</title>
        <authorList>
            <person name="Backstrom D."/>
            <person name="Yutin N."/>
            <person name="Jorgensen S.L."/>
            <person name="Dharamshi J."/>
            <person name="Homa F."/>
            <person name="Zaremba-Niedwiedzka K."/>
            <person name="Spang A."/>
            <person name="Wolf Y.I."/>
            <person name="Koonin E.V."/>
            <person name="Ettema T.J."/>
        </authorList>
    </citation>
    <scope>NUCLEOTIDE SEQUENCE</scope>
</reference>